<keyword evidence="4 8" id="KW-1133">Transmembrane helix</keyword>
<evidence type="ECO:0000256" key="6">
    <source>
        <dbReference type="ARBA" id="ARBA00023251"/>
    </source>
</evidence>
<feature type="region of interest" description="Disordered" evidence="7">
    <location>
        <begin position="1"/>
        <end position="22"/>
    </location>
</feature>
<feature type="transmembrane region" description="Helical" evidence="8">
    <location>
        <begin position="444"/>
        <end position="464"/>
    </location>
</feature>
<dbReference type="PROSITE" id="PS50850">
    <property type="entry name" value="MFS"/>
    <property type="match status" value="1"/>
</dbReference>
<organism evidence="10 11">
    <name type="scientific">Streptomyces natalensis ATCC 27448</name>
    <dbReference type="NCBI Taxonomy" id="1240678"/>
    <lineage>
        <taxon>Bacteria</taxon>
        <taxon>Bacillati</taxon>
        <taxon>Actinomycetota</taxon>
        <taxon>Actinomycetes</taxon>
        <taxon>Kitasatosporales</taxon>
        <taxon>Streptomycetaceae</taxon>
        <taxon>Streptomyces</taxon>
    </lineage>
</organism>
<proteinExistence type="predicted"/>
<evidence type="ECO:0000256" key="5">
    <source>
        <dbReference type="ARBA" id="ARBA00023136"/>
    </source>
</evidence>
<sequence length="470" mass="47744">MALLTRAPKTAPAAAPPQAPAPPRASPHLVLVAALLSFFVISLDGSVVNVALPAISHSLRGGMADLQWIVDGYTLMFAALMLSAGTLSDRIGAARAYALGLAGFTLASAACGLAPELGTLIVSRMVQGGAAALMVPASLALIRQTYSDPGKRARAIAIWTAAGSVAVAVGPVAGGLLTSGLSWRAIFFVNLPIGAVGLALLSRLPRSPRRQVPLDLLGQLSVVIALTALTYAVIEGGRDGFATPGVLLTLAVAAVSMTVFLVTQSRRSAPMVPLSLFTSRTVLVCLSAGFALNAVFYGAIFMLGMYFQQARGVSAVGAGAMFIPMCALISVVNMAGVRLAARTGARLPMTLGQLIMGAGALLMLTVNAGTSLLVPVLLLIPIGLGGGLAVPSLTAALLESVPAERAGTAAAVLNTSRQVGSCLAVATFGALIADRSAFQSGMTTSFLICGGMMLTTTVATALLLPRRTAR</sequence>
<comment type="subcellular location">
    <subcellularLocation>
        <location evidence="1">Cell membrane</location>
        <topology evidence="1">Multi-pass membrane protein</topology>
    </subcellularLocation>
</comment>
<feature type="transmembrane region" description="Helical" evidence="8">
    <location>
        <begin position="419"/>
        <end position="438"/>
    </location>
</feature>
<feature type="transmembrane region" description="Helical" evidence="8">
    <location>
        <begin position="154"/>
        <end position="177"/>
    </location>
</feature>
<keyword evidence="5 8" id="KW-0472">Membrane</keyword>
<keyword evidence="3 8" id="KW-0812">Transmembrane</keyword>
<dbReference type="Pfam" id="PF07690">
    <property type="entry name" value="MFS_1"/>
    <property type="match status" value="1"/>
</dbReference>
<feature type="transmembrane region" description="Helical" evidence="8">
    <location>
        <begin position="214"/>
        <end position="234"/>
    </location>
</feature>
<evidence type="ECO:0000256" key="8">
    <source>
        <dbReference type="SAM" id="Phobius"/>
    </source>
</evidence>
<dbReference type="GO" id="GO:0005886">
    <property type="term" value="C:plasma membrane"/>
    <property type="evidence" value="ECO:0007669"/>
    <property type="project" value="UniProtKB-SubCell"/>
</dbReference>
<dbReference type="Gene3D" id="1.20.1250.20">
    <property type="entry name" value="MFS general substrate transporter like domains"/>
    <property type="match status" value="1"/>
</dbReference>
<feature type="domain" description="Major facilitator superfamily (MFS) profile" evidence="9">
    <location>
        <begin position="30"/>
        <end position="468"/>
    </location>
</feature>
<dbReference type="Gene3D" id="1.20.1720.10">
    <property type="entry name" value="Multidrug resistance protein D"/>
    <property type="match status" value="1"/>
</dbReference>
<evidence type="ECO:0000256" key="2">
    <source>
        <dbReference type="ARBA" id="ARBA00022448"/>
    </source>
</evidence>
<feature type="transmembrane region" description="Helical" evidence="8">
    <location>
        <begin position="240"/>
        <end position="262"/>
    </location>
</feature>
<evidence type="ECO:0000256" key="4">
    <source>
        <dbReference type="ARBA" id="ARBA00022989"/>
    </source>
</evidence>
<evidence type="ECO:0000313" key="10">
    <source>
        <dbReference type="EMBL" id="KIZ19550.1"/>
    </source>
</evidence>
<dbReference type="RefSeq" id="WP_052808867.1">
    <property type="nucleotide sequence ID" value="NZ_JRKI01000003.1"/>
</dbReference>
<dbReference type="GO" id="GO:0046677">
    <property type="term" value="P:response to antibiotic"/>
    <property type="evidence" value="ECO:0007669"/>
    <property type="project" value="UniProtKB-KW"/>
</dbReference>
<dbReference type="PATRIC" id="fig|1240678.4.peg.702"/>
<dbReference type="CDD" id="cd17321">
    <property type="entry name" value="MFS_MMR_MDR_like"/>
    <property type="match status" value="1"/>
</dbReference>
<dbReference type="EMBL" id="JRKI01000003">
    <property type="protein sequence ID" value="KIZ19550.1"/>
    <property type="molecule type" value="Genomic_DNA"/>
</dbReference>
<feature type="transmembrane region" description="Helical" evidence="8">
    <location>
        <begin position="313"/>
        <end position="335"/>
    </location>
</feature>
<dbReference type="Proteomes" id="UP000032458">
    <property type="component" value="Unassembled WGS sequence"/>
</dbReference>
<keyword evidence="11" id="KW-1185">Reference proteome</keyword>
<evidence type="ECO:0000313" key="11">
    <source>
        <dbReference type="Proteomes" id="UP000032458"/>
    </source>
</evidence>
<comment type="caution">
    <text evidence="10">The sequence shown here is derived from an EMBL/GenBank/DDBJ whole genome shotgun (WGS) entry which is preliminary data.</text>
</comment>
<dbReference type="InterPro" id="IPR020846">
    <property type="entry name" value="MFS_dom"/>
</dbReference>
<evidence type="ECO:0000256" key="3">
    <source>
        <dbReference type="ARBA" id="ARBA00022692"/>
    </source>
</evidence>
<feature type="transmembrane region" description="Helical" evidence="8">
    <location>
        <begin position="372"/>
        <end position="398"/>
    </location>
</feature>
<dbReference type="SUPFAM" id="SSF103473">
    <property type="entry name" value="MFS general substrate transporter"/>
    <property type="match status" value="1"/>
</dbReference>
<reference evidence="10 11" key="1">
    <citation type="submission" date="2014-09" db="EMBL/GenBank/DDBJ databases">
        <title>Draft genome sequence of Streptomyces natalensis ATCC 27448, producer of the antifungal pimaricin.</title>
        <authorList>
            <person name="Mendes M.V."/>
            <person name="Beites T."/>
            <person name="Pires S."/>
            <person name="Santos C.L."/>
            <person name="Moradas-Ferreira P."/>
        </authorList>
    </citation>
    <scope>NUCLEOTIDE SEQUENCE [LARGE SCALE GENOMIC DNA]</scope>
    <source>
        <strain evidence="10 11">ATCC 27448</strain>
    </source>
</reference>
<accession>A0A0D7CUL9</accession>
<dbReference type="InterPro" id="IPR036259">
    <property type="entry name" value="MFS_trans_sf"/>
</dbReference>
<name>A0A0D7CUL9_9ACTN</name>
<evidence type="ECO:0000256" key="7">
    <source>
        <dbReference type="SAM" id="MobiDB-lite"/>
    </source>
</evidence>
<dbReference type="PANTHER" id="PTHR42718">
    <property type="entry name" value="MAJOR FACILITATOR SUPERFAMILY MULTIDRUG TRANSPORTER MFSC"/>
    <property type="match status" value="1"/>
</dbReference>
<evidence type="ECO:0000259" key="9">
    <source>
        <dbReference type="PROSITE" id="PS50850"/>
    </source>
</evidence>
<feature type="transmembrane region" description="Helical" evidence="8">
    <location>
        <begin position="96"/>
        <end position="115"/>
    </location>
</feature>
<feature type="transmembrane region" description="Helical" evidence="8">
    <location>
        <begin position="121"/>
        <end position="142"/>
    </location>
</feature>
<keyword evidence="2" id="KW-0813">Transport</keyword>
<feature type="transmembrane region" description="Helical" evidence="8">
    <location>
        <begin position="347"/>
        <end position="366"/>
    </location>
</feature>
<protein>
    <submittedName>
        <fullName evidence="10">MFS transporter</fullName>
    </submittedName>
</protein>
<feature type="transmembrane region" description="Helical" evidence="8">
    <location>
        <begin position="66"/>
        <end position="84"/>
    </location>
</feature>
<feature type="transmembrane region" description="Helical" evidence="8">
    <location>
        <begin position="282"/>
        <end position="307"/>
    </location>
</feature>
<dbReference type="GO" id="GO:0022857">
    <property type="term" value="F:transmembrane transporter activity"/>
    <property type="evidence" value="ECO:0007669"/>
    <property type="project" value="InterPro"/>
</dbReference>
<gene>
    <name evidence="10" type="ORF">SNA_03335</name>
</gene>
<evidence type="ECO:0000256" key="1">
    <source>
        <dbReference type="ARBA" id="ARBA00004651"/>
    </source>
</evidence>
<feature type="transmembrane region" description="Helical" evidence="8">
    <location>
        <begin position="29"/>
        <end position="54"/>
    </location>
</feature>
<dbReference type="PANTHER" id="PTHR42718:SF9">
    <property type="entry name" value="MAJOR FACILITATOR SUPERFAMILY MULTIDRUG TRANSPORTER MFSC"/>
    <property type="match status" value="1"/>
</dbReference>
<feature type="transmembrane region" description="Helical" evidence="8">
    <location>
        <begin position="183"/>
        <end position="202"/>
    </location>
</feature>
<keyword evidence="6" id="KW-0046">Antibiotic resistance</keyword>
<dbReference type="InterPro" id="IPR011701">
    <property type="entry name" value="MFS"/>
</dbReference>
<dbReference type="AlphaFoldDB" id="A0A0D7CUL9"/>